<feature type="region of interest" description="Disordered" evidence="1">
    <location>
        <begin position="1"/>
        <end position="69"/>
    </location>
</feature>
<dbReference type="AlphaFoldDB" id="A0AAV0G631"/>
<reference evidence="2" key="1">
    <citation type="submission" date="2022-07" db="EMBL/GenBank/DDBJ databases">
        <authorList>
            <person name="Macas J."/>
            <person name="Novak P."/>
            <person name="Neumann P."/>
        </authorList>
    </citation>
    <scope>NUCLEOTIDE SEQUENCE</scope>
</reference>
<comment type="caution">
    <text evidence="2">The sequence shown here is derived from an EMBL/GenBank/DDBJ whole genome shotgun (WGS) entry which is preliminary data.</text>
</comment>
<dbReference type="Proteomes" id="UP001152523">
    <property type="component" value="Unassembled WGS sequence"/>
</dbReference>
<accession>A0AAV0G631</accession>
<dbReference type="EMBL" id="CAMAPF010001048">
    <property type="protein sequence ID" value="CAH9143067.1"/>
    <property type="molecule type" value="Genomic_DNA"/>
</dbReference>
<evidence type="ECO:0008006" key="4">
    <source>
        <dbReference type="Google" id="ProtNLM"/>
    </source>
</evidence>
<evidence type="ECO:0000313" key="2">
    <source>
        <dbReference type="EMBL" id="CAH9143067.1"/>
    </source>
</evidence>
<feature type="compositionally biased region" description="Low complexity" evidence="1">
    <location>
        <begin position="1"/>
        <end position="14"/>
    </location>
</feature>
<gene>
    <name evidence="2" type="ORF">CEPIT_LOCUS40380</name>
</gene>
<organism evidence="2 3">
    <name type="scientific">Cuscuta epithymum</name>
    <dbReference type="NCBI Taxonomy" id="186058"/>
    <lineage>
        <taxon>Eukaryota</taxon>
        <taxon>Viridiplantae</taxon>
        <taxon>Streptophyta</taxon>
        <taxon>Embryophyta</taxon>
        <taxon>Tracheophyta</taxon>
        <taxon>Spermatophyta</taxon>
        <taxon>Magnoliopsida</taxon>
        <taxon>eudicotyledons</taxon>
        <taxon>Gunneridae</taxon>
        <taxon>Pentapetalae</taxon>
        <taxon>asterids</taxon>
        <taxon>lamiids</taxon>
        <taxon>Solanales</taxon>
        <taxon>Convolvulaceae</taxon>
        <taxon>Cuscuteae</taxon>
        <taxon>Cuscuta</taxon>
        <taxon>Cuscuta subgen. Cuscuta</taxon>
    </lineage>
</organism>
<proteinExistence type="predicted"/>
<protein>
    <recommendedName>
        <fullName evidence="4">Transposase, Ptta/En/Spm, plant</fullName>
    </recommendedName>
</protein>
<sequence>MSASRGSFSSSNSGRGRGRGRGAATQNSGQNSHVNESVESVHSRNSGAEQDTGFTYEPEQSQPKIWIRPSQIRSNPTVLDAIIDTITSNYHGPWHSFKHAESKNSNRWWRLFEQKYRWEPHHGAAIKKKFGSRGSEWFSKNIGRARRENTKPNWVAERDWLVLKEYWASDAFKKKSIAGKKNRNTDAAKESQYRGGRIPVTAHVAKMTESLNRPPLKIEVYENVYVPKNGDPPARVVETRNKYNEMKAVAESKGKSYDKDDSELFCKVVPKYRGRRYGTGSEAESLESVDGPSRVCGTTQEEIDQRIREEVEARFAQHKQQVQAQMAAQMASMSGAFMAYMEQVRSSNPSIPLPDFSGFQTPTSVPTNGFNGDSHFLVFL</sequence>
<evidence type="ECO:0000313" key="3">
    <source>
        <dbReference type="Proteomes" id="UP001152523"/>
    </source>
</evidence>
<name>A0AAV0G631_9ASTE</name>
<feature type="compositionally biased region" description="Low complexity" evidence="1">
    <location>
        <begin position="31"/>
        <end position="46"/>
    </location>
</feature>
<dbReference type="Pfam" id="PF03004">
    <property type="entry name" value="Transposase_24"/>
    <property type="match status" value="1"/>
</dbReference>
<feature type="compositionally biased region" description="Polar residues" evidence="1">
    <location>
        <begin position="47"/>
        <end position="63"/>
    </location>
</feature>
<keyword evidence="3" id="KW-1185">Reference proteome</keyword>
<dbReference type="InterPro" id="IPR004252">
    <property type="entry name" value="Probable_transposase_24"/>
</dbReference>
<evidence type="ECO:0000256" key="1">
    <source>
        <dbReference type="SAM" id="MobiDB-lite"/>
    </source>
</evidence>